<dbReference type="InterPro" id="IPR012296">
    <property type="entry name" value="Nuclease_put_TT1808"/>
</dbReference>
<dbReference type="PANTHER" id="PTHR36558">
    <property type="entry name" value="GLR1098 PROTEIN"/>
    <property type="match status" value="1"/>
</dbReference>
<dbReference type="SUPFAM" id="SSF52980">
    <property type="entry name" value="Restriction endonuclease-like"/>
    <property type="match status" value="1"/>
</dbReference>
<accession>A0A1U7J440</accession>
<dbReference type="CDD" id="cd06260">
    <property type="entry name" value="DUF820-like"/>
    <property type="match status" value="1"/>
</dbReference>
<dbReference type="RefSeq" id="WP_073609168.1">
    <property type="nucleotide sequence ID" value="NZ_MRCG01000010.1"/>
</dbReference>
<sequence length="202" mass="22979">MIAQPQVSPTYSPEEYLTLEVAAEFRHEYINGEIVPMTGGTPNHNRIIRNLCTVLTMGLQGQDLEVFVADQRLWIPQARIYTYPDVMAIAGELAYQTGRRDTITNPTLIIEVLSASTRNYDRGDKFAAYRTISTFQEYVLVDQYSAHVEHYVKIGSKQWMLQEYDGLDAILSFASLGLETSLRDIYNKVQFEPVALDKEAET</sequence>
<dbReference type="PANTHER" id="PTHR36558:SF1">
    <property type="entry name" value="RESTRICTION ENDONUCLEASE DOMAIN-CONTAINING PROTEIN-RELATED"/>
    <property type="match status" value="1"/>
</dbReference>
<evidence type="ECO:0000313" key="3">
    <source>
        <dbReference type="Proteomes" id="UP000185557"/>
    </source>
</evidence>
<reference evidence="2 3" key="1">
    <citation type="submission" date="2016-11" db="EMBL/GenBank/DDBJ databases">
        <title>Draft Genome Sequences of Nine Cyanobacterial Strains from Diverse Habitats.</title>
        <authorList>
            <person name="Zhu T."/>
            <person name="Hou S."/>
            <person name="Lu X."/>
            <person name="Hess W.R."/>
        </authorList>
    </citation>
    <scope>NUCLEOTIDE SEQUENCE [LARGE SCALE GENOMIC DNA]</scope>
    <source>
        <strain evidence="2 3">NIES-30</strain>
    </source>
</reference>
<dbReference type="InterPro" id="IPR008538">
    <property type="entry name" value="Uma2"/>
</dbReference>
<organism evidence="2 3">
    <name type="scientific">Phormidium tenue NIES-30</name>
    <dbReference type="NCBI Taxonomy" id="549789"/>
    <lineage>
        <taxon>Bacteria</taxon>
        <taxon>Bacillati</taxon>
        <taxon>Cyanobacteriota</taxon>
        <taxon>Cyanophyceae</taxon>
        <taxon>Oscillatoriophycideae</taxon>
        <taxon>Oscillatoriales</taxon>
        <taxon>Oscillatoriaceae</taxon>
        <taxon>Phormidium</taxon>
    </lineage>
</organism>
<evidence type="ECO:0000259" key="1">
    <source>
        <dbReference type="Pfam" id="PF05685"/>
    </source>
</evidence>
<dbReference type="InterPro" id="IPR011335">
    <property type="entry name" value="Restrct_endonuc-II-like"/>
</dbReference>
<gene>
    <name evidence="2" type="ORF">NIES30_14780</name>
</gene>
<dbReference type="EMBL" id="MRCG01000010">
    <property type="protein sequence ID" value="OKH47218.1"/>
    <property type="molecule type" value="Genomic_DNA"/>
</dbReference>
<dbReference type="OrthoDB" id="422510at2"/>
<comment type="caution">
    <text evidence="2">The sequence shown here is derived from an EMBL/GenBank/DDBJ whole genome shotgun (WGS) entry which is preliminary data.</text>
</comment>
<dbReference type="Gene3D" id="3.90.1570.10">
    <property type="entry name" value="tt1808, chain A"/>
    <property type="match status" value="1"/>
</dbReference>
<keyword evidence="3" id="KW-1185">Reference proteome</keyword>
<evidence type="ECO:0000313" key="2">
    <source>
        <dbReference type="EMBL" id="OKH47218.1"/>
    </source>
</evidence>
<protein>
    <recommendedName>
        <fullName evidence="1">Putative restriction endonuclease domain-containing protein</fullName>
    </recommendedName>
</protein>
<proteinExistence type="predicted"/>
<dbReference type="STRING" id="549789.NIES30_14780"/>
<dbReference type="Pfam" id="PF05685">
    <property type="entry name" value="Uma2"/>
    <property type="match status" value="1"/>
</dbReference>
<dbReference type="AlphaFoldDB" id="A0A1U7J440"/>
<name>A0A1U7J440_9CYAN</name>
<dbReference type="Proteomes" id="UP000185557">
    <property type="component" value="Unassembled WGS sequence"/>
</dbReference>
<feature type="domain" description="Putative restriction endonuclease" evidence="1">
    <location>
        <begin position="13"/>
        <end position="178"/>
    </location>
</feature>